<dbReference type="EMBL" id="LN902847">
    <property type="protein sequence ID" value="CUT99761.1"/>
    <property type="molecule type" value="Genomic_DNA"/>
</dbReference>
<proteinExistence type="predicted"/>
<dbReference type="OrthoDB" id="10614484at2759"/>
<keyword evidence="2" id="KW-1185">Reference proteome</keyword>
<organism evidence="1 2">
    <name type="scientific">Echinococcus multilocularis</name>
    <name type="common">Fox tapeworm</name>
    <dbReference type="NCBI Taxonomy" id="6211"/>
    <lineage>
        <taxon>Eukaryota</taxon>
        <taxon>Metazoa</taxon>
        <taxon>Spiralia</taxon>
        <taxon>Lophotrochozoa</taxon>
        <taxon>Platyhelminthes</taxon>
        <taxon>Cestoda</taxon>
        <taxon>Eucestoda</taxon>
        <taxon>Cyclophyllidea</taxon>
        <taxon>Taeniidae</taxon>
        <taxon>Echinococcus</taxon>
    </lineage>
</organism>
<dbReference type="STRING" id="6211.A0A0S4MM02"/>
<dbReference type="AlphaFoldDB" id="A0A0S4MM02"/>
<reference evidence="1" key="2">
    <citation type="submission" date="2015-11" db="EMBL/GenBank/DDBJ databases">
        <authorList>
            <person name="Zhang Y."/>
            <person name="Guo Z."/>
        </authorList>
    </citation>
    <scope>NUCLEOTIDE SEQUENCE</scope>
</reference>
<protein>
    <submittedName>
        <fullName evidence="1">Salivary lipocalin</fullName>
    </submittedName>
</protein>
<evidence type="ECO:0000313" key="2">
    <source>
        <dbReference type="Proteomes" id="UP000017246"/>
    </source>
</evidence>
<dbReference type="Proteomes" id="UP000017246">
    <property type="component" value="Unassembled WGS sequence"/>
</dbReference>
<name>A0A0S4MM02_ECHMU</name>
<reference evidence="1" key="1">
    <citation type="journal article" date="2013" name="Nature">
        <title>The genomes of four tapeworm species reveal adaptations to parasitism.</title>
        <authorList>
            <person name="Tsai I.J."/>
            <person name="Zarowiecki M."/>
            <person name="Holroyd N."/>
            <person name="Garciarrubio A."/>
            <person name="Sanchez-Flores A."/>
            <person name="Brooks K.L."/>
            <person name="Tracey A."/>
            <person name="Bobes R.J."/>
            <person name="Fragoso G."/>
            <person name="Sciutto E."/>
            <person name="Aslett M."/>
            <person name="Beasley H."/>
            <person name="Bennett H.M."/>
            <person name="Cai J."/>
            <person name="Camicia F."/>
            <person name="Clark R."/>
            <person name="Cucher M."/>
            <person name="De Silva N."/>
            <person name="Day T.A."/>
            <person name="Deplazes P."/>
            <person name="Estrada K."/>
            <person name="Fernandez C."/>
            <person name="Holland P.W."/>
            <person name="Hou J."/>
            <person name="Hu S."/>
            <person name="Huckvale T."/>
            <person name="Hung S.S."/>
            <person name="Kamenetzky L."/>
            <person name="Keane J.A."/>
            <person name="Kiss F."/>
            <person name="Koziol U."/>
            <person name="Lambert O."/>
            <person name="Liu K."/>
            <person name="Luo X."/>
            <person name="Luo Y."/>
            <person name="Macchiaroli N."/>
            <person name="Nichol S."/>
            <person name="Paps J."/>
            <person name="Parkinson J."/>
            <person name="Pouchkina-Stantcheva N."/>
            <person name="Riddiford N."/>
            <person name="Rosenzvit M."/>
            <person name="Salinas G."/>
            <person name="Wasmuth J.D."/>
            <person name="Zamanian M."/>
            <person name="Zheng Y."/>
            <person name="Cai X."/>
            <person name="Soberon X."/>
            <person name="Olson P.D."/>
            <person name="Laclette J.P."/>
            <person name="Brehm K."/>
            <person name="Berriman M."/>
            <person name="Garciarrubio A."/>
            <person name="Bobes R.J."/>
            <person name="Fragoso G."/>
            <person name="Sanchez-Flores A."/>
            <person name="Estrada K."/>
            <person name="Cevallos M.A."/>
            <person name="Morett E."/>
            <person name="Gonzalez V."/>
            <person name="Portillo T."/>
            <person name="Ochoa-Leyva A."/>
            <person name="Jose M.V."/>
            <person name="Sciutto E."/>
            <person name="Landa A."/>
            <person name="Jimenez L."/>
            <person name="Valdes V."/>
            <person name="Carrero J.C."/>
            <person name="Larralde C."/>
            <person name="Morales-Montor J."/>
            <person name="Limon-Lason J."/>
            <person name="Soberon X."/>
            <person name="Laclette J.P."/>
        </authorList>
    </citation>
    <scope>NUCLEOTIDE SEQUENCE [LARGE SCALE GENOMIC DNA]</scope>
</reference>
<evidence type="ECO:0000313" key="1">
    <source>
        <dbReference type="EMBL" id="CUT99761.1"/>
    </source>
</evidence>
<sequence length="89" mass="9363">MGYASSNSGEENSIRCEGKKGDEAALAVTTTNTNVTIDHCCPLTGLNPTPRVVATCTLFCCCRVHHGRATSAAAVVWNANATLIPLQQQ</sequence>
<accession>A0A0S4MM02</accession>